<dbReference type="AlphaFoldDB" id="A0AA37RZ90"/>
<keyword evidence="2" id="KW-1185">Reference proteome</keyword>
<organism evidence="1 2">
    <name type="scientific">Paraferrimonas sedimenticola</name>
    <dbReference type="NCBI Taxonomy" id="375674"/>
    <lineage>
        <taxon>Bacteria</taxon>
        <taxon>Pseudomonadati</taxon>
        <taxon>Pseudomonadota</taxon>
        <taxon>Gammaproteobacteria</taxon>
        <taxon>Alteromonadales</taxon>
        <taxon>Ferrimonadaceae</taxon>
        <taxon>Paraferrimonas</taxon>
    </lineage>
</organism>
<protein>
    <submittedName>
        <fullName evidence="1">Uncharacterized protein</fullName>
    </submittedName>
</protein>
<proteinExistence type="predicted"/>
<sequence>MFRVYGTVDRPFFLVILLFFLLVTGEASASACVVDSAQKIKEIEVSGELVELPFISKDCCSISSLSASVVLCFTSGNKCYEVDSQSELKKLQACEERPRLGKLSWLLSALKATPGETLALQRSDEPKRLTGYPYNDVLATNRFTLFKPLSLEGASRFVLFSEEGVELDSLPFDSQVIKINTSNLENNRSYQWKIYNDGLALYSGDFFLASEQGLNEELLNLINTYRRGELSQAQILSLSLELYDHGFKFNAYQILNYKNKR</sequence>
<evidence type="ECO:0000313" key="2">
    <source>
        <dbReference type="Proteomes" id="UP001161422"/>
    </source>
</evidence>
<reference evidence="1" key="1">
    <citation type="journal article" date="2014" name="Int. J. Syst. Evol. Microbiol.">
        <title>Complete genome sequence of Corynebacterium casei LMG S-19264T (=DSM 44701T), isolated from a smear-ripened cheese.</title>
        <authorList>
            <consortium name="US DOE Joint Genome Institute (JGI-PGF)"/>
            <person name="Walter F."/>
            <person name="Albersmeier A."/>
            <person name="Kalinowski J."/>
            <person name="Ruckert C."/>
        </authorList>
    </citation>
    <scope>NUCLEOTIDE SEQUENCE</scope>
    <source>
        <strain evidence="1">NBRC 101628</strain>
    </source>
</reference>
<accession>A0AA37RZ90</accession>
<name>A0AA37RZ90_9GAMM</name>
<reference evidence="1" key="2">
    <citation type="submission" date="2023-01" db="EMBL/GenBank/DDBJ databases">
        <title>Draft genome sequence of Paraferrimonas sedimenticola strain NBRC 101628.</title>
        <authorList>
            <person name="Sun Q."/>
            <person name="Mori K."/>
        </authorList>
    </citation>
    <scope>NUCLEOTIDE SEQUENCE</scope>
    <source>
        <strain evidence="1">NBRC 101628</strain>
    </source>
</reference>
<evidence type="ECO:0000313" key="1">
    <source>
        <dbReference type="EMBL" id="GLP97607.1"/>
    </source>
</evidence>
<dbReference type="Proteomes" id="UP001161422">
    <property type="component" value="Unassembled WGS sequence"/>
</dbReference>
<dbReference type="EMBL" id="BSNC01000006">
    <property type="protein sequence ID" value="GLP97607.1"/>
    <property type="molecule type" value="Genomic_DNA"/>
</dbReference>
<comment type="caution">
    <text evidence="1">The sequence shown here is derived from an EMBL/GenBank/DDBJ whole genome shotgun (WGS) entry which is preliminary data.</text>
</comment>
<dbReference type="RefSeq" id="WP_141237339.1">
    <property type="nucleotide sequence ID" value="NZ_BSNC01000006.1"/>
</dbReference>
<gene>
    <name evidence="1" type="ORF">GCM10007895_29140</name>
</gene>